<dbReference type="Proteomes" id="UP000002026">
    <property type="component" value="Chromosome"/>
</dbReference>
<dbReference type="PANTHER" id="PTHR10160">
    <property type="entry name" value="NAD(P) TRANSHYDROGENASE"/>
    <property type="match status" value="1"/>
</dbReference>
<dbReference type="HOGENOM" id="CLU_003376_2_1_11"/>
<comment type="function">
    <text evidence="1">The transhydrogenation between NADH and NADP is coupled to respiration and ATP hydrolysis and functions as a proton pump across the membrane.</text>
</comment>
<evidence type="ECO:0000256" key="14">
    <source>
        <dbReference type="SAM" id="Phobius"/>
    </source>
</evidence>
<evidence type="ECO:0000259" key="16">
    <source>
        <dbReference type="SMART" id="SM01003"/>
    </source>
</evidence>
<evidence type="ECO:0000259" key="15">
    <source>
        <dbReference type="SMART" id="SM01002"/>
    </source>
</evidence>
<feature type="transmembrane region" description="Helical" evidence="14">
    <location>
        <begin position="454"/>
        <end position="470"/>
    </location>
</feature>
<keyword evidence="6 14" id="KW-0812">Transmembrane</keyword>
<reference evidence="17 18" key="1">
    <citation type="journal article" date="2009" name="Stand. Genomic Sci.">
        <title>Complete genome sequence of Slackia heliotrinireducens type strain (RHS 1).</title>
        <authorList>
            <person name="Pukall R."/>
            <person name="Lapidus A."/>
            <person name="Nolan M."/>
            <person name="Copeland A."/>
            <person name="Glavina Del Rio T."/>
            <person name="Lucas S."/>
            <person name="Chen F."/>
            <person name="Tice H."/>
            <person name="Cheng J.F."/>
            <person name="Chertkov O."/>
            <person name="Bruce D."/>
            <person name="Goodwin L."/>
            <person name="Kuske C."/>
            <person name="Brettin T."/>
            <person name="Detter J.C."/>
            <person name="Han C."/>
            <person name="Pitluck S."/>
            <person name="Pati A."/>
            <person name="Mavrommatis K."/>
            <person name="Ivanova N."/>
            <person name="Ovchinnikova G."/>
            <person name="Chen A."/>
            <person name="Palaniappan K."/>
            <person name="Schneider S."/>
            <person name="Rohde M."/>
            <person name="Chain P."/>
            <person name="D'haeseleer P."/>
            <person name="Goker M."/>
            <person name="Bristow J."/>
            <person name="Eisen J.A."/>
            <person name="Markowitz V."/>
            <person name="Kyrpides N.C."/>
            <person name="Klenk H.P."/>
            <person name="Hugenholtz P."/>
        </authorList>
    </citation>
    <scope>NUCLEOTIDE SEQUENCE [LARGE SCALE GENOMIC DNA]</scope>
    <source>
        <strain evidence="18">ATCC 29202 / DSM 20476 / NCTC 11029 / RHS 1</strain>
    </source>
</reference>
<evidence type="ECO:0000256" key="7">
    <source>
        <dbReference type="ARBA" id="ARBA00022741"/>
    </source>
</evidence>
<keyword evidence="9" id="KW-1278">Translocase</keyword>
<evidence type="ECO:0000256" key="11">
    <source>
        <dbReference type="ARBA" id="ARBA00023027"/>
    </source>
</evidence>
<dbReference type="PIRSF" id="PIRSF000203">
    <property type="entry name" value="NADP_transhydrogenase_alpha"/>
    <property type="match status" value="1"/>
</dbReference>
<dbReference type="KEGG" id="shi:Shel_24210"/>
<dbReference type="EC" id="7.1.1.1" evidence="3"/>
<dbReference type="Pfam" id="PF05222">
    <property type="entry name" value="AlaDh_PNT_N"/>
    <property type="match status" value="1"/>
</dbReference>
<protein>
    <recommendedName>
        <fullName evidence="3">proton-translocating NAD(P)(+) transhydrogenase</fullName>
        <ecNumber evidence="3">7.1.1.1</ecNumber>
    </recommendedName>
</protein>
<dbReference type="Pfam" id="PF01262">
    <property type="entry name" value="AlaDh_PNT_C"/>
    <property type="match status" value="1"/>
</dbReference>
<dbReference type="AlphaFoldDB" id="C7N1Y8"/>
<keyword evidence="8" id="KW-0521">NADP</keyword>
<dbReference type="SUPFAM" id="SSF51735">
    <property type="entry name" value="NAD(P)-binding Rossmann-fold domains"/>
    <property type="match status" value="1"/>
</dbReference>
<dbReference type="GO" id="GO:0005886">
    <property type="term" value="C:plasma membrane"/>
    <property type="evidence" value="ECO:0007669"/>
    <property type="project" value="UniProtKB-SubCell"/>
</dbReference>
<evidence type="ECO:0000256" key="8">
    <source>
        <dbReference type="ARBA" id="ARBA00022857"/>
    </source>
</evidence>
<keyword evidence="7" id="KW-0547">Nucleotide-binding</keyword>
<keyword evidence="12 14" id="KW-0472">Membrane</keyword>
<evidence type="ECO:0000256" key="5">
    <source>
        <dbReference type="ARBA" id="ARBA00022519"/>
    </source>
</evidence>
<dbReference type="InterPro" id="IPR026255">
    <property type="entry name" value="NADP_transhyd_a"/>
</dbReference>
<dbReference type="GO" id="GO:0050661">
    <property type="term" value="F:NADP binding"/>
    <property type="evidence" value="ECO:0007669"/>
    <property type="project" value="TreeGrafter"/>
</dbReference>
<keyword evidence="4" id="KW-1003">Cell membrane</keyword>
<dbReference type="InterPro" id="IPR007886">
    <property type="entry name" value="AlaDH/PNT_N"/>
</dbReference>
<dbReference type="eggNOG" id="COG3288">
    <property type="taxonomic scope" value="Bacteria"/>
</dbReference>
<dbReference type="SMART" id="SM01002">
    <property type="entry name" value="AlaDh_PNT_C"/>
    <property type="match status" value="1"/>
</dbReference>
<name>C7N1Y8_SLAHD</name>
<dbReference type="NCBIfam" id="TIGR00561">
    <property type="entry name" value="pntA"/>
    <property type="match status" value="1"/>
</dbReference>
<dbReference type="NCBIfam" id="NF006942">
    <property type="entry name" value="PRK09424.1"/>
    <property type="match status" value="1"/>
</dbReference>
<evidence type="ECO:0000313" key="18">
    <source>
        <dbReference type="Proteomes" id="UP000002026"/>
    </source>
</evidence>
<dbReference type="Pfam" id="PF12769">
    <property type="entry name" value="PNTB_4TM"/>
    <property type="match status" value="1"/>
</dbReference>
<evidence type="ECO:0000256" key="3">
    <source>
        <dbReference type="ARBA" id="ARBA00012943"/>
    </source>
</evidence>
<evidence type="ECO:0000256" key="13">
    <source>
        <dbReference type="ARBA" id="ARBA00048202"/>
    </source>
</evidence>
<evidence type="ECO:0000256" key="9">
    <source>
        <dbReference type="ARBA" id="ARBA00022967"/>
    </source>
</evidence>
<accession>C7N1Y8</accession>
<evidence type="ECO:0000256" key="1">
    <source>
        <dbReference type="ARBA" id="ARBA00003943"/>
    </source>
</evidence>
<evidence type="ECO:0000256" key="6">
    <source>
        <dbReference type="ARBA" id="ARBA00022692"/>
    </source>
</evidence>
<proteinExistence type="predicted"/>
<feature type="transmembrane region" description="Helical" evidence="14">
    <location>
        <begin position="423"/>
        <end position="442"/>
    </location>
</feature>
<keyword evidence="18" id="KW-1185">Reference proteome</keyword>
<dbReference type="CDD" id="cd05304">
    <property type="entry name" value="Rubrum_tdh"/>
    <property type="match status" value="1"/>
</dbReference>
<sequence>MLIGIPKEPAPRQTLVAGTPDTVGKLVKLGYDVCIETGAGVSADYADEAYEEAGARIVTTEEAWGADIVTCLSRPPEDKVALIKRGATLISRLNPHGDDEFFPKLADAHITALALDMVPRLSRAQALDVRSSMMNVAGNRAVIEAANTFNRMFAGQVTAAGKIPPAKVYVIGVGVAGLAAIGTAVAMGAQVSATDVRPEVADQVESLGGTFVEIPVKQESADGYAKALDEEQQKLTLAVYTEQCAENDIVITTAHVPGRKAPLLITAEAVAKMKPGSIIVDMGASRHGGNCELSVADQVVKTDNGVTIIGYTDLPARLPGQASQLFGQNIVNLFKLATKEKNGIPTWDMDDEVIRGMTVALEGQIMWPPPPVNVSVAPAATAQAPAEPEPEPEKSALQKHWWKALLAAIGVALTLGAPPEMAGHFTVFMLAVVVGFYVITNVTHSLHTPLMSETNAISGIIIVGALLQIVHFDNPLVVVLAVIAMAIASINISGGFLVTHRMLKMFEKSSE</sequence>
<evidence type="ECO:0000256" key="10">
    <source>
        <dbReference type="ARBA" id="ARBA00022989"/>
    </source>
</evidence>
<keyword evidence="10 14" id="KW-1133">Transmembrane helix</keyword>
<evidence type="ECO:0000256" key="12">
    <source>
        <dbReference type="ARBA" id="ARBA00023136"/>
    </source>
</evidence>
<dbReference type="GO" id="GO:0008750">
    <property type="term" value="F:proton-translocating NAD(P)+ transhydrogenase activity"/>
    <property type="evidence" value="ECO:0007669"/>
    <property type="project" value="UniProtKB-EC"/>
</dbReference>
<feature type="domain" description="Alanine dehydrogenase/pyridine nucleotide transhydrogenase N-terminal" evidence="16">
    <location>
        <begin position="4"/>
        <end position="137"/>
    </location>
</feature>
<dbReference type="InterPro" id="IPR024605">
    <property type="entry name" value="NADP_transhyd_a_C"/>
</dbReference>
<comment type="subcellular location">
    <subcellularLocation>
        <location evidence="2">Cell inner membrane</location>
        <topology evidence="2">Multi-pass membrane protein</topology>
    </subcellularLocation>
</comment>
<dbReference type="STRING" id="471855.Shel_24210"/>
<comment type="catalytic activity">
    <reaction evidence="13">
        <text>NAD(+) + NADPH + H(+)(in) = NADH + NADP(+) + H(+)(out)</text>
        <dbReference type="Rhea" id="RHEA:47992"/>
        <dbReference type="ChEBI" id="CHEBI:15378"/>
        <dbReference type="ChEBI" id="CHEBI:57540"/>
        <dbReference type="ChEBI" id="CHEBI:57783"/>
        <dbReference type="ChEBI" id="CHEBI:57945"/>
        <dbReference type="ChEBI" id="CHEBI:58349"/>
        <dbReference type="EC" id="7.1.1.1"/>
    </reaction>
</comment>
<dbReference type="GO" id="GO:0006740">
    <property type="term" value="P:NADPH regeneration"/>
    <property type="evidence" value="ECO:0007669"/>
    <property type="project" value="TreeGrafter"/>
</dbReference>
<dbReference type="SMART" id="SM01003">
    <property type="entry name" value="AlaDh_PNT_N"/>
    <property type="match status" value="1"/>
</dbReference>
<dbReference type="EMBL" id="CP001684">
    <property type="protein sequence ID" value="ACV23429.1"/>
    <property type="molecule type" value="Genomic_DNA"/>
</dbReference>
<organism evidence="17 18">
    <name type="scientific">Slackia heliotrinireducens (strain ATCC 29202 / DSM 20476 / NCTC 11029 / RHS 1)</name>
    <name type="common">Peptococcus heliotrinreducens</name>
    <dbReference type="NCBI Taxonomy" id="471855"/>
    <lineage>
        <taxon>Bacteria</taxon>
        <taxon>Bacillati</taxon>
        <taxon>Actinomycetota</taxon>
        <taxon>Coriobacteriia</taxon>
        <taxon>Eggerthellales</taxon>
        <taxon>Eggerthellaceae</taxon>
        <taxon>Slackia</taxon>
    </lineage>
</organism>
<keyword evidence="11" id="KW-0520">NAD</keyword>
<evidence type="ECO:0000256" key="2">
    <source>
        <dbReference type="ARBA" id="ARBA00004429"/>
    </source>
</evidence>
<dbReference type="SUPFAM" id="SSF52283">
    <property type="entry name" value="Formate/glycerate dehydrogenase catalytic domain-like"/>
    <property type="match status" value="1"/>
</dbReference>
<dbReference type="PANTHER" id="PTHR10160:SF19">
    <property type="entry name" value="PROTON-TRANSLOCATING NAD(P)(+) TRANSHYDROGENASE"/>
    <property type="match status" value="1"/>
</dbReference>
<feature type="transmembrane region" description="Helical" evidence="14">
    <location>
        <begin position="476"/>
        <end position="498"/>
    </location>
</feature>
<keyword evidence="5" id="KW-0997">Cell inner membrane</keyword>
<evidence type="ECO:0000313" key="17">
    <source>
        <dbReference type="EMBL" id="ACV23429.1"/>
    </source>
</evidence>
<evidence type="ECO:0000256" key="4">
    <source>
        <dbReference type="ARBA" id="ARBA00022475"/>
    </source>
</evidence>
<dbReference type="Gene3D" id="3.40.50.720">
    <property type="entry name" value="NAD(P)-binding Rossmann-like Domain"/>
    <property type="match status" value="2"/>
</dbReference>
<gene>
    <name evidence="17" type="ordered locus">Shel_24210</name>
</gene>
<dbReference type="InterPro" id="IPR036291">
    <property type="entry name" value="NAD(P)-bd_dom_sf"/>
</dbReference>
<feature type="domain" description="Alanine dehydrogenase/pyridine nucleotide transhydrogenase NAD(H)-binding" evidence="15">
    <location>
        <begin position="146"/>
        <end position="310"/>
    </location>
</feature>
<dbReference type="RefSeq" id="WP_012799528.1">
    <property type="nucleotide sequence ID" value="NC_013165.1"/>
</dbReference>
<dbReference type="InterPro" id="IPR007698">
    <property type="entry name" value="AlaDH/PNT_NAD(H)-bd"/>
</dbReference>